<gene>
    <name evidence="1" type="ORF">BDV24DRAFT_123848</name>
</gene>
<dbReference type="EMBL" id="ML737116">
    <property type="protein sequence ID" value="KAE8346434.1"/>
    <property type="molecule type" value="Genomic_DNA"/>
</dbReference>
<organism evidence="1">
    <name type="scientific">Aspergillus arachidicola</name>
    <dbReference type="NCBI Taxonomy" id="656916"/>
    <lineage>
        <taxon>Eukaryota</taxon>
        <taxon>Fungi</taxon>
        <taxon>Dikarya</taxon>
        <taxon>Ascomycota</taxon>
        <taxon>Pezizomycotina</taxon>
        <taxon>Eurotiomycetes</taxon>
        <taxon>Eurotiomycetidae</taxon>
        <taxon>Eurotiales</taxon>
        <taxon>Aspergillaceae</taxon>
        <taxon>Aspergillus</taxon>
        <taxon>Aspergillus subgen. Circumdati</taxon>
    </lineage>
</organism>
<accession>A0A5N6YLQ6</accession>
<dbReference type="Proteomes" id="UP000325558">
    <property type="component" value="Unassembled WGS sequence"/>
</dbReference>
<evidence type="ECO:0000313" key="1">
    <source>
        <dbReference type="EMBL" id="KAE8346434.1"/>
    </source>
</evidence>
<proteinExistence type="predicted"/>
<protein>
    <submittedName>
        <fullName evidence="1">Uncharacterized protein</fullName>
    </submittedName>
</protein>
<reference evidence="1" key="1">
    <citation type="submission" date="2019-04" db="EMBL/GenBank/DDBJ databases">
        <title>Friends and foes A comparative genomics study of 23 Aspergillus species from section Flavi.</title>
        <authorList>
            <consortium name="DOE Joint Genome Institute"/>
            <person name="Kjaerbolling I."/>
            <person name="Vesth T."/>
            <person name="Frisvad J.C."/>
            <person name="Nybo J.L."/>
            <person name="Theobald S."/>
            <person name="Kildgaard S."/>
            <person name="Isbrandt T."/>
            <person name="Kuo A."/>
            <person name="Sato A."/>
            <person name="Lyhne E.K."/>
            <person name="Kogle M.E."/>
            <person name="Wiebenga A."/>
            <person name="Kun R.S."/>
            <person name="Lubbers R.J."/>
            <person name="Makela M.R."/>
            <person name="Barry K."/>
            <person name="Chovatia M."/>
            <person name="Clum A."/>
            <person name="Daum C."/>
            <person name="Haridas S."/>
            <person name="He G."/>
            <person name="LaButti K."/>
            <person name="Lipzen A."/>
            <person name="Mondo S."/>
            <person name="Riley R."/>
            <person name="Salamov A."/>
            <person name="Simmons B.A."/>
            <person name="Magnuson J.K."/>
            <person name="Henrissat B."/>
            <person name="Mortensen U.H."/>
            <person name="Larsen T.O."/>
            <person name="Devries R.P."/>
            <person name="Grigoriev I.V."/>
            <person name="Machida M."/>
            <person name="Baker S.E."/>
            <person name="Andersen M.R."/>
        </authorList>
    </citation>
    <scope>NUCLEOTIDE SEQUENCE</scope>
    <source>
        <strain evidence="1">CBS 117612</strain>
    </source>
</reference>
<dbReference type="AlphaFoldDB" id="A0A5N6YLQ6"/>
<sequence length="64" mass="7425">MHHPRWIVADRPARPGLPFTLSNIYLKSCRTSNSVNRKAPSFVLLRRLFVCSVVIADFRIHCFI</sequence>
<name>A0A5N6YLQ6_9EURO</name>